<dbReference type="Proteomes" id="UP000186609">
    <property type="component" value="Chromosome"/>
</dbReference>
<evidence type="ECO:0000256" key="2">
    <source>
        <dbReference type="SAM" id="SignalP"/>
    </source>
</evidence>
<dbReference type="InterPro" id="IPR005064">
    <property type="entry name" value="BUG"/>
</dbReference>
<keyword evidence="2" id="KW-0732">Signal</keyword>
<evidence type="ECO:0000313" key="3">
    <source>
        <dbReference type="EMBL" id="APW38778.1"/>
    </source>
</evidence>
<dbReference type="OrthoDB" id="8958206at2"/>
<dbReference type="PIRSF" id="PIRSF017082">
    <property type="entry name" value="YflP"/>
    <property type="match status" value="1"/>
</dbReference>
<dbReference type="Gene3D" id="3.40.190.150">
    <property type="entry name" value="Bordetella uptake gene, domain 1"/>
    <property type="match status" value="1"/>
</dbReference>
<dbReference type="RefSeq" id="WP_076200665.1">
    <property type="nucleotide sequence ID" value="NZ_CP019236.1"/>
</dbReference>
<dbReference type="EMBL" id="CP019236">
    <property type="protein sequence ID" value="APW38778.1"/>
    <property type="molecule type" value="Genomic_DNA"/>
</dbReference>
<keyword evidence="4" id="KW-1185">Reference proteome</keyword>
<dbReference type="InterPro" id="IPR042100">
    <property type="entry name" value="Bug_dom1"/>
</dbReference>
<comment type="similarity">
    <text evidence="1">Belongs to the UPF0065 (bug) family.</text>
</comment>
<accession>A0A1P8JYG0</accession>
<evidence type="ECO:0000256" key="1">
    <source>
        <dbReference type="ARBA" id="ARBA00006987"/>
    </source>
</evidence>
<gene>
    <name evidence="3" type="ORF">RD110_17495</name>
</gene>
<dbReference type="InterPro" id="IPR006311">
    <property type="entry name" value="TAT_signal"/>
</dbReference>
<dbReference type="PANTHER" id="PTHR42928:SF5">
    <property type="entry name" value="BLR1237 PROTEIN"/>
    <property type="match status" value="1"/>
</dbReference>
<feature type="signal peptide" evidence="2">
    <location>
        <begin position="1"/>
        <end position="26"/>
    </location>
</feature>
<reference evidence="3 4" key="1">
    <citation type="submission" date="2017-01" db="EMBL/GenBank/DDBJ databases">
        <authorList>
            <person name="Mah S.A."/>
            <person name="Swanson W.J."/>
            <person name="Moy G.W."/>
            <person name="Vacquier V.D."/>
        </authorList>
    </citation>
    <scope>NUCLEOTIDE SEQUENCE [LARGE SCALE GENOMIC DNA]</scope>
    <source>
        <strain evidence="3 4">DCY110</strain>
    </source>
</reference>
<dbReference type="Gene3D" id="3.40.190.10">
    <property type="entry name" value="Periplasmic binding protein-like II"/>
    <property type="match status" value="1"/>
</dbReference>
<dbReference type="PROSITE" id="PS51318">
    <property type="entry name" value="TAT"/>
    <property type="match status" value="1"/>
</dbReference>
<dbReference type="Pfam" id="PF03401">
    <property type="entry name" value="TctC"/>
    <property type="match status" value="1"/>
</dbReference>
<sequence>MQISRRHWLARLAAAAALSVPGLALAQAYPNKPIRILVPYAAGGPADVMVRAIAQKLGDSWGQPFIVDNRPGANEIIAADLLAKSAPDGYNFLVASDGTFSLNQALYPKIPYDPVRDFEPVAKLAIGNLMLVTRPDFPASNVKEFVDYVKQNPGKLNYGSIGAGGVNHLASAWFNNIHGLQMEHVAFKGLPAAVQELMAGRIDAMFAVTGGVAPFIESNKVKALAVSGKNRQPAAPNVPTFAEVGYPNFDASYYFGVVAPKGTPAEITERFARDMSKVVNTQEFKTKYLQPLGFEAVGDTPAQFAAFLKGDRELGAQKVKISGAKLD</sequence>
<organism evidence="3 4">
    <name type="scientific">Rhodoferax koreensis</name>
    <dbReference type="NCBI Taxonomy" id="1842727"/>
    <lineage>
        <taxon>Bacteria</taxon>
        <taxon>Pseudomonadati</taxon>
        <taxon>Pseudomonadota</taxon>
        <taxon>Betaproteobacteria</taxon>
        <taxon>Burkholderiales</taxon>
        <taxon>Comamonadaceae</taxon>
        <taxon>Rhodoferax</taxon>
    </lineage>
</organism>
<dbReference type="KEGG" id="rhy:RD110_17495"/>
<evidence type="ECO:0000313" key="4">
    <source>
        <dbReference type="Proteomes" id="UP000186609"/>
    </source>
</evidence>
<evidence type="ECO:0008006" key="5">
    <source>
        <dbReference type="Google" id="ProtNLM"/>
    </source>
</evidence>
<feature type="chain" id="PRO_5013224462" description="ABC transporter substrate-binding protein" evidence="2">
    <location>
        <begin position="27"/>
        <end position="327"/>
    </location>
</feature>
<dbReference type="PANTHER" id="PTHR42928">
    <property type="entry name" value="TRICARBOXYLATE-BINDING PROTEIN"/>
    <property type="match status" value="1"/>
</dbReference>
<proteinExistence type="inferred from homology"/>
<dbReference type="CDD" id="cd07012">
    <property type="entry name" value="PBP2_Bug_TTT"/>
    <property type="match status" value="1"/>
</dbReference>
<protein>
    <recommendedName>
        <fullName evidence="5">ABC transporter substrate-binding protein</fullName>
    </recommendedName>
</protein>
<name>A0A1P8JYG0_9BURK</name>
<dbReference type="AlphaFoldDB" id="A0A1P8JYG0"/>
<dbReference type="STRING" id="1842727.RD110_17495"/>
<dbReference type="SUPFAM" id="SSF53850">
    <property type="entry name" value="Periplasmic binding protein-like II"/>
    <property type="match status" value="1"/>
</dbReference>